<dbReference type="PANTHER" id="PTHR21310:SF15">
    <property type="entry name" value="AMINOGLYCOSIDE PHOSPHOTRANSFERASE DOMAIN-CONTAINING PROTEIN"/>
    <property type="match status" value="1"/>
</dbReference>
<dbReference type="Pfam" id="PF01633">
    <property type="entry name" value="Choline_kinase"/>
    <property type="match status" value="1"/>
</dbReference>
<evidence type="ECO:0000313" key="3">
    <source>
        <dbReference type="Proteomes" id="UP000078397"/>
    </source>
</evidence>
<accession>A0A179FI41</accession>
<dbReference type="InterPro" id="IPR051678">
    <property type="entry name" value="AGP_Transferase"/>
</dbReference>
<dbReference type="STRING" id="1380566.A0A179FI41"/>
<organism evidence="2 3">
    <name type="scientific">Pochonia chlamydosporia 170</name>
    <dbReference type="NCBI Taxonomy" id="1380566"/>
    <lineage>
        <taxon>Eukaryota</taxon>
        <taxon>Fungi</taxon>
        <taxon>Dikarya</taxon>
        <taxon>Ascomycota</taxon>
        <taxon>Pezizomycotina</taxon>
        <taxon>Sordariomycetes</taxon>
        <taxon>Hypocreomycetidae</taxon>
        <taxon>Hypocreales</taxon>
        <taxon>Clavicipitaceae</taxon>
        <taxon>Pochonia</taxon>
    </lineage>
</organism>
<dbReference type="KEGG" id="pchm:VFPPC_06268"/>
<protein>
    <submittedName>
        <fullName evidence="2">Protein kinase-like protein</fullName>
    </submittedName>
</protein>
<dbReference type="InterPro" id="IPR011009">
    <property type="entry name" value="Kinase-like_dom_sf"/>
</dbReference>
<proteinExistence type="predicted"/>
<feature type="domain" description="Protein kinase" evidence="1">
    <location>
        <begin position="5"/>
        <end position="252"/>
    </location>
</feature>
<dbReference type="PROSITE" id="PS50011">
    <property type="entry name" value="PROTEIN_KINASE_DOM"/>
    <property type="match status" value="1"/>
</dbReference>
<dbReference type="RefSeq" id="XP_018142411.1">
    <property type="nucleotide sequence ID" value="XM_018285326.1"/>
</dbReference>
<name>A0A179FI41_METCM</name>
<dbReference type="InterPro" id="IPR000719">
    <property type="entry name" value="Prot_kinase_dom"/>
</dbReference>
<dbReference type="GeneID" id="28849320"/>
<gene>
    <name evidence="2" type="ORF">VFPPC_06268</name>
</gene>
<dbReference type="SUPFAM" id="SSF56112">
    <property type="entry name" value="Protein kinase-like (PK-like)"/>
    <property type="match status" value="1"/>
</dbReference>
<sequence>MNKPVTKSSILEDGCEGTTFERKYYHSGMSYIKRSLRREEFKEGYYGIYVPRLSKERLQNEAACLRFISRATSIPVPRVFADFEDAGAYYLITEFIDGVSMSELSEEDKVPVRKELEKYLHILHNLKSNVVGGPSGLVVAPRPVMENTDQDLWVLQPSETDEFVFCHNDLSEYNIIVDPKELTIRAIIDWEYAGYYPEFFEAPIYTRHGPNAQVTNDDGLVSRMLEFLRTRELKAPILAKESANMSNNTNRQ</sequence>
<dbReference type="CDD" id="cd05120">
    <property type="entry name" value="APH_ChoK_like"/>
    <property type="match status" value="1"/>
</dbReference>
<keyword evidence="3" id="KW-1185">Reference proteome</keyword>
<dbReference type="PANTHER" id="PTHR21310">
    <property type="entry name" value="AMINOGLYCOSIDE PHOSPHOTRANSFERASE-RELATED-RELATED"/>
    <property type="match status" value="1"/>
</dbReference>
<reference evidence="2 3" key="1">
    <citation type="journal article" date="2016" name="PLoS Pathog.">
        <title>Biosynthesis of antibiotic leucinostatins in bio-control fungus Purpureocillium lilacinum and their inhibition on phytophthora revealed by genome mining.</title>
        <authorList>
            <person name="Wang G."/>
            <person name="Liu Z."/>
            <person name="Lin R."/>
            <person name="Li E."/>
            <person name="Mao Z."/>
            <person name="Ling J."/>
            <person name="Yang Y."/>
            <person name="Yin W.B."/>
            <person name="Xie B."/>
        </authorList>
    </citation>
    <scope>NUCLEOTIDE SEQUENCE [LARGE SCALE GENOMIC DNA]</scope>
    <source>
        <strain evidence="2">170</strain>
    </source>
</reference>
<evidence type="ECO:0000259" key="1">
    <source>
        <dbReference type="PROSITE" id="PS50011"/>
    </source>
</evidence>
<dbReference type="Gene3D" id="3.90.1200.10">
    <property type="match status" value="1"/>
</dbReference>
<dbReference type="EMBL" id="LSBJ02000005">
    <property type="protein sequence ID" value="OAQ65097.1"/>
    <property type="molecule type" value="Genomic_DNA"/>
</dbReference>
<comment type="caution">
    <text evidence="2">The sequence shown here is derived from an EMBL/GenBank/DDBJ whole genome shotgun (WGS) entry which is preliminary data.</text>
</comment>
<dbReference type="Proteomes" id="UP000078397">
    <property type="component" value="Unassembled WGS sequence"/>
</dbReference>
<dbReference type="AlphaFoldDB" id="A0A179FI41"/>
<dbReference type="OrthoDB" id="2906425at2759"/>
<dbReference type="Pfam" id="PF01636">
    <property type="entry name" value="APH"/>
    <property type="match status" value="1"/>
</dbReference>
<dbReference type="GO" id="GO:0005524">
    <property type="term" value="F:ATP binding"/>
    <property type="evidence" value="ECO:0007669"/>
    <property type="project" value="InterPro"/>
</dbReference>
<dbReference type="InterPro" id="IPR002575">
    <property type="entry name" value="Aminoglycoside_PTrfase"/>
</dbReference>
<dbReference type="GO" id="GO:0004672">
    <property type="term" value="F:protein kinase activity"/>
    <property type="evidence" value="ECO:0007669"/>
    <property type="project" value="InterPro"/>
</dbReference>
<evidence type="ECO:0000313" key="2">
    <source>
        <dbReference type="EMBL" id="OAQ65097.1"/>
    </source>
</evidence>